<keyword evidence="2" id="KW-1185">Reference proteome</keyword>
<dbReference type="AlphaFoldDB" id="A0A6L8UU39"/>
<dbReference type="EMBL" id="WTUZ01000002">
    <property type="protein sequence ID" value="MZQ80679.1"/>
    <property type="molecule type" value="Genomic_DNA"/>
</dbReference>
<dbReference type="Proteomes" id="UP000481087">
    <property type="component" value="Unassembled WGS sequence"/>
</dbReference>
<organism evidence="1 2">
    <name type="scientific">Paenibacillus silvestris</name>
    <dbReference type="NCBI Taxonomy" id="2606219"/>
    <lineage>
        <taxon>Bacteria</taxon>
        <taxon>Bacillati</taxon>
        <taxon>Bacillota</taxon>
        <taxon>Bacilli</taxon>
        <taxon>Bacillales</taxon>
        <taxon>Paenibacillaceae</taxon>
        <taxon>Paenibacillus</taxon>
    </lineage>
</organism>
<proteinExistence type="predicted"/>
<dbReference type="RefSeq" id="WP_161404814.1">
    <property type="nucleotide sequence ID" value="NZ_WTUZ01000002.1"/>
</dbReference>
<dbReference type="InterPro" id="IPR011006">
    <property type="entry name" value="CheY-like_superfamily"/>
</dbReference>
<comment type="caution">
    <text evidence="1">The sequence shown here is derived from an EMBL/GenBank/DDBJ whole genome shotgun (WGS) entry which is preliminary data.</text>
</comment>
<reference evidence="1 2" key="1">
    <citation type="submission" date="2019-12" db="EMBL/GenBank/DDBJ databases">
        <title>Paenibacillus sp. nov. sp. isolated from soil.</title>
        <authorList>
            <person name="Kim J."/>
            <person name="Jeong S.E."/>
            <person name="Jung H.S."/>
            <person name="Jeon C.O."/>
        </authorList>
    </citation>
    <scope>NUCLEOTIDE SEQUENCE [LARGE SCALE GENOMIC DNA]</scope>
    <source>
        <strain evidence="1 2">5J-6</strain>
    </source>
</reference>
<gene>
    <name evidence="1" type="ORF">GQF01_00730</name>
</gene>
<name>A0A6L8UU39_9BACL</name>
<evidence type="ECO:0008006" key="3">
    <source>
        <dbReference type="Google" id="ProtNLM"/>
    </source>
</evidence>
<evidence type="ECO:0000313" key="2">
    <source>
        <dbReference type="Proteomes" id="UP000481087"/>
    </source>
</evidence>
<evidence type="ECO:0000313" key="1">
    <source>
        <dbReference type="EMBL" id="MZQ80679.1"/>
    </source>
</evidence>
<protein>
    <recommendedName>
        <fullName evidence="3">Response regulatory domain-containing protein</fullName>
    </recommendedName>
</protein>
<accession>A0A6L8UU39</accession>
<dbReference type="SUPFAM" id="SSF52172">
    <property type="entry name" value="CheY-like"/>
    <property type="match status" value="1"/>
</dbReference>
<sequence>MFKVGLIEDDLMIRELIIDKMSRKYEEDSLEIKVIEFSGITINQIIDYIFEEKLDAVVVDHNLNGSIARVDYDGTDIALALEQMLYFYPIFILTSYDVDAEKSDYSDVNKIYKKDKYIEDETGEFVDNINTKIINQIKHYKNRLNLYEVELLELSRVEQARKLSNAEKDQLLLIDHLLETSVCGRHVTPLNLKRKDQELELIMKLAKSFMQNTESDS</sequence>